<reference evidence="1" key="1">
    <citation type="submission" date="2020-10" db="EMBL/GenBank/DDBJ databases">
        <authorList>
            <person name="Gilroy R."/>
        </authorList>
    </citation>
    <scope>NUCLEOTIDE SEQUENCE</scope>
    <source>
        <strain evidence="1">ChiW16-3235</strain>
    </source>
</reference>
<dbReference type="Proteomes" id="UP000823913">
    <property type="component" value="Unassembled WGS sequence"/>
</dbReference>
<dbReference type="EMBL" id="DVHK01000056">
    <property type="protein sequence ID" value="HIR66863.1"/>
    <property type="molecule type" value="Genomic_DNA"/>
</dbReference>
<proteinExistence type="predicted"/>
<dbReference type="AlphaFoldDB" id="A0A9D1J8W1"/>
<organism evidence="1 2">
    <name type="scientific">Candidatus Coproplasma avicola</name>
    <dbReference type="NCBI Taxonomy" id="2840744"/>
    <lineage>
        <taxon>Bacteria</taxon>
        <taxon>Bacillati</taxon>
        <taxon>Bacillota</taxon>
        <taxon>Clostridia</taxon>
        <taxon>Eubacteriales</taxon>
        <taxon>Candidatus Coproplasma</taxon>
    </lineage>
</organism>
<protein>
    <recommendedName>
        <fullName evidence="3">SPOR domain-containing protein</fullName>
    </recommendedName>
</protein>
<accession>A0A9D1J8W1</accession>
<comment type="caution">
    <text evidence="1">The sequence shown here is derived from an EMBL/GenBank/DDBJ whole genome shotgun (WGS) entry which is preliminary data.</text>
</comment>
<reference evidence="1" key="2">
    <citation type="journal article" date="2021" name="PeerJ">
        <title>Extensive microbial diversity within the chicken gut microbiome revealed by metagenomics and culture.</title>
        <authorList>
            <person name="Gilroy R."/>
            <person name="Ravi A."/>
            <person name="Getino M."/>
            <person name="Pursley I."/>
            <person name="Horton D.L."/>
            <person name="Alikhan N.F."/>
            <person name="Baker D."/>
            <person name="Gharbi K."/>
            <person name="Hall N."/>
            <person name="Watson M."/>
            <person name="Adriaenssens E.M."/>
            <person name="Foster-Nyarko E."/>
            <person name="Jarju S."/>
            <person name="Secka A."/>
            <person name="Antonio M."/>
            <person name="Oren A."/>
            <person name="Chaudhuri R.R."/>
            <person name="La Ragione R."/>
            <person name="Hildebrand F."/>
            <person name="Pallen M.J."/>
        </authorList>
    </citation>
    <scope>NUCLEOTIDE SEQUENCE</scope>
    <source>
        <strain evidence="1">ChiW16-3235</strain>
    </source>
</reference>
<evidence type="ECO:0000313" key="2">
    <source>
        <dbReference type="Proteomes" id="UP000823913"/>
    </source>
</evidence>
<name>A0A9D1J8W1_9FIRM</name>
<sequence>MKKIHLRVVAMAVGAAAIIVAAAIIAAIPFCGSTIEFSARYFFVCYKSADDAHSVDSISSIVQSYGGAGYIAKIGSEYYITVACYYEQEDAQGVQESLSQSGLNCRVIEAYAEGYEIPAALRTEKNNIMGALTALDQLGNIFYQTANGMDGGGLSQSAASSVIDDAYVMLGGLQSYSFGQNFADEIAYLRTLISDVGGGNIYARDMRALQIAVCDCLLNLSFV</sequence>
<evidence type="ECO:0008006" key="3">
    <source>
        <dbReference type="Google" id="ProtNLM"/>
    </source>
</evidence>
<gene>
    <name evidence="1" type="ORF">IAB94_02300</name>
</gene>
<evidence type="ECO:0000313" key="1">
    <source>
        <dbReference type="EMBL" id="HIR66863.1"/>
    </source>
</evidence>